<dbReference type="CDD" id="cd06464">
    <property type="entry name" value="ACD_sHsps-like"/>
    <property type="match status" value="1"/>
</dbReference>
<organism evidence="5 6">
    <name type="scientific">Candidatus Fervidibacter japonicus</name>
    <dbReference type="NCBI Taxonomy" id="2035412"/>
    <lineage>
        <taxon>Bacteria</taxon>
        <taxon>Candidatus Fervidibacterota</taxon>
        <taxon>Candidatus Fervidibacter</taxon>
    </lineage>
</organism>
<dbReference type="Pfam" id="PF00011">
    <property type="entry name" value="HSP20"/>
    <property type="match status" value="1"/>
</dbReference>
<dbReference type="AlphaFoldDB" id="A0A2H5X950"/>
<comment type="caution">
    <text evidence="5">The sequence shown here is derived from an EMBL/GenBank/DDBJ whole genome shotgun (WGS) entry which is preliminary data.</text>
</comment>
<dbReference type="Gene3D" id="2.60.40.790">
    <property type="match status" value="1"/>
</dbReference>
<dbReference type="SUPFAM" id="SSF49764">
    <property type="entry name" value="HSP20-like chaperones"/>
    <property type="match status" value="1"/>
</dbReference>
<dbReference type="PROSITE" id="PS01031">
    <property type="entry name" value="SHSP"/>
    <property type="match status" value="1"/>
</dbReference>
<proteinExistence type="inferred from homology"/>
<accession>A0A2H5X950</accession>
<dbReference type="PANTHER" id="PTHR46733">
    <property type="entry name" value="26.5 KDA HEAT SHOCK PROTEIN, MITOCHONDRIAL"/>
    <property type="match status" value="1"/>
</dbReference>
<dbReference type="PANTHER" id="PTHR46733:SF4">
    <property type="entry name" value="HEAT SHOCK PROTEIN 21, CHLOROPLASTIC"/>
    <property type="match status" value="1"/>
</dbReference>
<evidence type="ECO:0000256" key="1">
    <source>
        <dbReference type="ARBA" id="ARBA00023016"/>
    </source>
</evidence>
<keyword evidence="1 5" id="KW-0346">Stress response</keyword>
<evidence type="ECO:0000256" key="2">
    <source>
        <dbReference type="PROSITE-ProRule" id="PRU00285"/>
    </source>
</evidence>
<dbReference type="GO" id="GO:0009408">
    <property type="term" value="P:response to heat"/>
    <property type="evidence" value="ECO:0007669"/>
    <property type="project" value="InterPro"/>
</dbReference>
<evidence type="ECO:0000313" key="6">
    <source>
        <dbReference type="Proteomes" id="UP000236173"/>
    </source>
</evidence>
<dbReference type="InterPro" id="IPR002068">
    <property type="entry name" value="A-crystallin/Hsp20_dom"/>
</dbReference>
<gene>
    <name evidence="5" type="ORF">HRbin17_00125</name>
</gene>
<feature type="domain" description="SHSP" evidence="4">
    <location>
        <begin position="15"/>
        <end position="124"/>
    </location>
</feature>
<reference evidence="6" key="1">
    <citation type="submission" date="2017-09" db="EMBL/GenBank/DDBJ databases">
        <title>Metaegenomics of thermophilic ammonia-oxidizing enrichment culture.</title>
        <authorList>
            <person name="Kato S."/>
            <person name="Suzuki K."/>
        </authorList>
    </citation>
    <scope>NUCLEOTIDE SEQUENCE [LARGE SCALE GENOMIC DNA]</scope>
</reference>
<dbReference type="InterPro" id="IPR044587">
    <property type="entry name" value="HSP21-like"/>
</dbReference>
<protein>
    <submittedName>
        <fullName evidence="5">18 kDa heat shock protein</fullName>
    </submittedName>
</protein>
<name>A0A2H5X950_9BACT</name>
<sequence>MQEFRLWVHQLFLMPSSEHWQPPVDVCEDADAFHIVVEVAGMNEQDIEVVYQPEGFLVVRGTRRPPLSGSMRCFVLEIAYGNFERRIPLPSDIDPDGITASYKSGMLHIRIPKMKTAHILSVRL</sequence>
<dbReference type="InterPro" id="IPR008978">
    <property type="entry name" value="HSP20-like_chaperone"/>
</dbReference>
<dbReference type="EMBL" id="BEHT01000001">
    <property type="protein sequence ID" value="GBC97637.1"/>
    <property type="molecule type" value="Genomic_DNA"/>
</dbReference>
<comment type="similarity">
    <text evidence="2 3">Belongs to the small heat shock protein (HSP20) family.</text>
</comment>
<evidence type="ECO:0000313" key="5">
    <source>
        <dbReference type="EMBL" id="GBC97637.1"/>
    </source>
</evidence>
<dbReference type="Proteomes" id="UP000236173">
    <property type="component" value="Unassembled WGS sequence"/>
</dbReference>
<evidence type="ECO:0000259" key="4">
    <source>
        <dbReference type="PROSITE" id="PS01031"/>
    </source>
</evidence>
<evidence type="ECO:0000256" key="3">
    <source>
        <dbReference type="RuleBase" id="RU003616"/>
    </source>
</evidence>